<dbReference type="GO" id="GO:0071397">
    <property type="term" value="P:cellular response to cholesterol"/>
    <property type="evidence" value="ECO:0007669"/>
    <property type="project" value="UniProtKB-ARBA"/>
</dbReference>
<protein>
    <submittedName>
        <fullName evidence="10">GRAM domain-containing protein 1A isoform X1</fullName>
    </submittedName>
</protein>
<keyword evidence="4" id="KW-0813">Transport</keyword>
<feature type="transmembrane region" description="Helical" evidence="8">
    <location>
        <begin position="701"/>
        <end position="721"/>
    </location>
</feature>
<accession>A0A8B7VKV4</accession>
<sequence length="814" mass="90069">MAELLPLLPWALPGAQDGAQDSPIPPAEPQAQGDGAQGLAREPWRYLEVPTICITPPSSDGGSPPCTPKALRLQSLRTPDLESLFQDSTPVPLSLPSTTPHSGRSTPNSSPSLRKRLQLLPPSRPPPEPEPNTMVEKGSDSSSEKGGVPGTPSTQSLGGRNFIRSSKKMQSWYSMLSPTYKQRNEDFRKLFSKLPEAERLIVDYSCALQREILLQGRLYLSENWLCFYSNIFRWETTISIQLKEVTCLKKEKTAKLIPNAIQICTESEKHFFTSFGARDRCFLLIFRLWQNALLEKTLSPRELWHLVHQCYGSELGLTSEDEDYVCPLQLNGLGSPKEVGDVIALSDITPSGAADHSQEPSPVGSRRGRVTPNLSRASSDADHGAEEDKEEQTDSQPDASSSQTVTPVAEPLSAEPTPPDGPTALGPLDLLPREELLTDTSNSSSSTGEEGDLAALLPDLSGRLVINSVFHVGAERLQQMLFSDSPFLQGFLQQCKFTDVTLSPWSGDSKCHQRRVLTYTIPISNPLGPKSASVVETQTLFRRGPQAGGCVVDSEVLTQGIPYQDYFYTAHRYCILGLARNKARLRVSSEIRYRKQPWSLVKSLIEKNSWSGIEDYFHHLERELAKAEKLSLEEGGKDARGLLSGLRRRKRPLSWRGHGDGPQLPDPDPCARVGMHTSGSLSSRFSEPSMDQGPGAGIPSALVFISIVLIVLIALNALLFYRLWSLERTAHTFESWHSLALAKGKFPQTATEWAEILALQKQFHSVEVHKWRQILRASVELLDEMKFSLEKLHQGITVSDPPFDGQPHSDESFS</sequence>
<dbReference type="GO" id="GO:0005886">
    <property type="term" value="C:plasma membrane"/>
    <property type="evidence" value="ECO:0007669"/>
    <property type="project" value="TreeGrafter"/>
</dbReference>
<evidence type="ECO:0000256" key="4">
    <source>
        <dbReference type="ARBA" id="ARBA00023055"/>
    </source>
</evidence>
<evidence type="ECO:0000256" key="3">
    <source>
        <dbReference type="ARBA" id="ARBA00022989"/>
    </source>
</evidence>
<reference evidence="10" key="1">
    <citation type="submission" date="2025-08" db="UniProtKB">
        <authorList>
            <consortium name="RefSeq"/>
        </authorList>
    </citation>
    <scope>IDENTIFICATION</scope>
    <source>
        <tissue evidence="10">Leukocyte</tissue>
    </source>
</reference>
<dbReference type="GO" id="GO:0120020">
    <property type="term" value="F:cholesterol transfer activity"/>
    <property type="evidence" value="ECO:0007669"/>
    <property type="project" value="TreeGrafter"/>
</dbReference>
<dbReference type="OrthoDB" id="2162691at2759"/>
<keyword evidence="2 8" id="KW-0812">Transmembrane</keyword>
<evidence type="ECO:0000256" key="7">
    <source>
        <dbReference type="SAM" id="MobiDB-lite"/>
    </source>
</evidence>
<proteinExistence type="predicted"/>
<dbReference type="CDD" id="cd13220">
    <property type="entry name" value="PH-GRAM_GRAMDC"/>
    <property type="match status" value="1"/>
</dbReference>
<dbReference type="InterPro" id="IPR011993">
    <property type="entry name" value="PH-like_dom_sf"/>
</dbReference>
<dbReference type="InterPro" id="IPR004182">
    <property type="entry name" value="GRAM"/>
</dbReference>
<dbReference type="AlphaFoldDB" id="A0A8B7VKV4"/>
<dbReference type="GO" id="GO:0140268">
    <property type="term" value="C:endoplasmic reticulum-plasma membrane contact site"/>
    <property type="evidence" value="ECO:0007669"/>
    <property type="project" value="UniProtKB-ARBA"/>
</dbReference>
<feature type="compositionally biased region" description="Polar residues" evidence="7">
    <location>
        <begin position="394"/>
        <end position="406"/>
    </location>
</feature>
<evidence type="ECO:0000313" key="10">
    <source>
        <dbReference type="RefSeq" id="XP_020032157.1"/>
    </source>
</evidence>
<feature type="region of interest" description="Disordered" evidence="7">
    <location>
        <begin position="1"/>
        <end position="42"/>
    </location>
</feature>
<dbReference type="KEGG" id="ccan:109694560"/>
<dbReference type="CTD" id="57655"/>
<organism evidence="10">
    <name type="scientific">Castor canadensis</name>
    <name type="common">American beaver</name>
    <dbReference type="NCBI Taxonomy" id="51338"/>
    <lineage>
        <taxon>Eukaryota</taxon>
        <taxon>Metazoa</taxon>
        <taxon>Chordata</taxon>
        <taxon>Craniata</taxon>
        <taxon>Vertebrata</taxon>
        <taxon>Euteleostomi</taxon>
        <taxon>Mammalia</taxon>
        <taxon>Eutheria</taxon>
        <taxon>Euarchontoglires</taxon>
        <taxon>Glires</taxon>
        <taxon>Rodentia</taxon>
        <taxon>Castorimorpha</taxon>
        <taxon>Castoridae</taxon>
        <taxon>Castor</taxon>
    </lineage>
</organism>
<keyword evidence="3 8" id="KW-1133">Transmembrane helix</keyword>
<feature type="region of interest" description="Disordered" evidence="7">
    <location>
        <begin position="84"/>
        <end position="161"/>
    </location>
</feature>
<evidence type="ECO:0000256" key="1">
    <source>
        <dbReference type="ARBA" id="ARBA00004389"/>
    </source>
</evidence>
<keyword evidence="5" id="KW-0446">Lipid-binding</keyword>
<dbReference type="GO" id="GO:0005789">
    <property type="term" value="C:endoplasmic reticulum membrane"/>
    <property type="evidence" value="ECO:0007669"/>
    <property type="project" value="UniProtKB-SubCell"/>
</dbReference>
<dbReference type="InterPro" id="IPR031968">
    <property type="entry name" value="VASt"/>
</dbReference>
<feature type="compositionally biased region" description="Low complexity" evidence="7">
    <location>
        <begin position="88"/>
        <end position="102"/>
    </location>
</feature>
<feature type="domain" description="VASt" evidence="9">
    <location>
        <begin position="461"/>
        <end position="632"/>
    </location>
</feature>
<dbReference type="GO" id="GO:0015485">
    <property type="term" value="F:cholesterol binding"/>
    <property type="evidence" value="ECO:0007669"/>
    <property type="project" value="TreeGrafter"/>
</dbReference>
<dbReference type="InterPro" id="IPR051482">
    <property type="entry name" value="Cholesterol_transport"/>
</dbReference>
<dbReference type="Pfam" id="PF16016">
    <property type="entry name" value="VASt"/>
    <property type="match status" value="1"/>
</dbReference>
<evidence type="ECO:0000256" key="6">
    <source>
        <dbReference type="ARBA" id="ARBA00023136"/>
    </source>
</evidence>
<dbReference type="SMART" id="SM00568">
    <property type="entry name" value="GRAM"/>
    <property type="match status" value="1"/>
</dbReference>
<keyword evidence="4" id="KW-0445">Lipid transport</keyword>
<gene>
    <name evidence="10" type="primary">Gramd1a</name>
</gene>
<dbReference type="Gene3D" id="2.30.29.30">
    <property type="entry name" value="Pleckstrin-homology domain (PH domain)/Phosphotyrosine-binding domain (PTB)"/>
    <property type="match status" value="1"/>
</dbReference>
<dbReference type="GO" id="GO:0032366">
    <property type="term" value="P:intracellular sterol transport"/>
    <property type="evidence" value="ECO:0007669"/>
    <property type="project" value="TreeGrafter"/>
</dbReference>
<dbReference type="PANTHER" id="PTHR23319:SF8">
    <property type="entry name" value="PROTEIN ASTER-A"/>
    <property type="match status" value="1"/>
</dbReference>
<dbReference type="Pfam" id="PF02893">
    <property type="entry name" value="GRAM"/>
    <property type="match status" value="1"/>
</dbReference>
<name>A0A8B7VKV4_CASCN</name>
<evidence type="ECO:0000256" key="5">
    <source>
        <dbReference type="ARBA" id="ARBA00023121"/>
    </source>
</evidence>
<comment type="subcellular location">
    <subcellularLocation>
        <location evidence="1">Endoplasmic reticulum membrane</location>
        <topology evidence="1">Single-pass membrane protein</topology>
    </subcellularLocation>
</comment>
<dbReference type="PANTHER" id="PTHR23319">
    <property type="entry name" value="GRAM DOMAIN CONTAINING 1B, ISOFORM E"/>
    <property type="match status" value="1"/>
</dbReference>
<evidence type="ECO:0000256" key="8">
    <source>
        <dbReference type="SAM" id="Phobius"/>
    </source>
</evidence>
<feature type="region of interest" description="Disordered" evidence="7">
    <location>
        <begin position="653"/>
        <end position="673"/>
    </location>
</feature>
<keyword evidence="6 8" id="KW-0472">Membrane</keyword>
<evidence type="ECO:0000256" key="2">
    <source>
        <dbReference type="ARBA" id="ARBA00022692"/>
    </source>
</evidence>
<feature type="compositionally biased region" description="Low complexity" evidence="7">
    <location>
        <begin position="1"/>
        <end position="13"/>
    </location>
</feature>
<dbReference type="PROSITE" id="PS51778">
    <property type="entry name" value="VAST"/>
    <property type="match status" value="1"/>
</dbReference>
<dbReference type="FunFam" id="2.30.29.30:FF:000008">
    <property type="entry name" value="GRAM domain containing 1B"/>
    <property type="match status" value="1"/>
</dbReference>
<evidence type="ECO:0000259" key="9">
    <source>
        <dbReference type="PROSITE" id="PS51778"/>
    </source>
</evidence>
<feature type="region of interest" description="Disordered" evidence="7">
    <location>
        <begin position="350"/>
        <end position="428"/>
    </location>
</feature>
<dbReference type="RefSeq" id="XP_020032157.1">
    <property type="nucleotide sequence ID" value="XM_020176568.1"/>
</dbReference>